<dbReference type="AlphaFoldDB" id="A0AAN7B9E5"/>
<name>A0AAN7B9E5_9PEZI</name>
<evidence type="ECO:0000313" key="3">
    <source>
        <dbReference type="Proteomes" id="UP001301769"/>
    </source>
</evidence>
<accession>A0AAN7B9E5</accession>
<reference evidence="2" key="1">
    <citation type="journal article" date="2023" name="Mol. Phylogenet. Evol.">
        <title>Genome-scale phylogeny and comparative genomics of the fungal order Sordariales.</title>
        <authorList>
            <person name="Hensen N."/>
            <person name="Bonometti L."/>
            <person name="Westerberg I."/>
            <person name="Brannstrom I.O."/>
            <person name="Guillou S."/>
            <person name="Cros-Aarteil S."/>
            <person name="Calhoun S."/>
            <person name="Haridas S."/>
            <person name="Kuo A."/>
            <person name="Mondo S."/>
            <person name="Pangilinan J."/>
            <person name="Riley R."/>
            <person name="LaButti K."/>
            <person name="Andreopoulos B."/>
            <person name="Lipzen A."/>
            <person name="Chen C."/>
            <person name="Yan M."/>
            <person name="Daum C."/>
            <person name="Ng V."/>
            <person name="Clum A."/>
            <person name="Steindorff A."/>
            <person name="Ohm R.A."/>
            <person name="Martin F."/>
            <person name="Silar P."/>
            <person name="Natvig D.O."/>
            <person name="Lalanne C."/>
            <person name="Gautier V."/>
            <person name="Ament-Velasquez S.L."/>
            <person name="Kruys A."/>
            <person name="Hutchinson M.I."/>
            <person name="Powell A.J."/>
            <person name="Barry K."/>
            <person name="Miller A.N."/>
            <person name="Grigoriev I.V."/>
            <person name="Debuchy R."/>
            <person name="Gladieux P."/>
            <person name="Hiltunen Thoren M."/>
            <person name="Johannesson H."/>
        </authorList>
    </citation>
    <scope>NUCLEOTIDE SEQUENCE</scope>
    <source>
        <strain evidence="2">PSN293</strain>
    </source>
</reference>
<dbReference type="Proteomes" id="UP001301769">
    <property type="component" value="Unassembled WGS sequence"/>
</dbReference>
<feature type="signal peptide" evidence="1">
    <location>
        <begin position="1"/>
        <end position="20"/>
    </location>
</feature>
<gene>
    <name evidence="2" type="ORF">QBC37DRAFT_479724</name>
</gene>
<dbReference type="EMBL" id="MU858059">
    <property type="protein sequence ID" value="KAK4217536.1"/>
    <property type="molecule type" value="Genomic_DNA"/>
</dbReference>
<keyword evidence="3" id="KW-1185">Reference proteome</keyword>
<proteinExistence type="predicted"/>
<sequence length="266" mass="28892">MLAFNAGCIIVVLLSTLSSGTDISASPKHKWTPTDDSPNWKMTITNLSADSMAMFPYAEFYLTLLPGKFVPHATCHGHVLNPLTPQNNKPYPLPSTDWVNCSLPDLRGTPHPNGTNFTGPPTGPPISAQSNHTAVKFRWIQLVNGGAVLKVQTNMSFATVASFEKALDSMVGVWPPPRNWKKDAHGRQVKGVGILREMAKEVVSSGHDVEVDASGTASLYIWQQGTFNISATDISIGEAYTGQRNRSTVVDWVGICDEDGDCHEKD</sequence>
<feature type="chain" id="PRO_5042836690" evidence="1">
    <location>
        <begin position="21"/>
        <end position="266"/>
    </location>
</feature>
<keyword evidence="1" id="KW-0732">Signal</keyword>
<comment type="caution">
    <text evidence="2">The sequence shown here is derived from an EMBL/GenBank/DDBJ whole genome shotgun (WGS) entry which is preliminary data.</text>
</comment>
<evidence type="ECO:0000313" key="2">
    <source>
        <dbReference type="EMBL" id="KAK4217536.1"/>
    </source>
</evidence>
<reference evidence="2" key="2">
    <citation type="submission" date="2023-05" db="EMBL/GenBank/DDBJ databases">
        <authorList>
            <consortium name="Lawrence Berkeley National Laboratory"/>
            <person name="Steindorff A."/>
            <person name="Hensen N."/>
            <person name="Bonometti L."/>
            <person name="Westerberg I."/>
            <person name="Brannstrom I.O."/>
            <person name="Guillou S."/>
            <person name="Cros-Aarteil S."/>
            <person name="Calhoun S."/>
            <person name="Haridas S."/>
            <person name="Kuo A."/>
            <person name="Mondo S."/>
            <person name="Pangilinan J."/>
            <person name="Riley R."/>
            <person name="Labutti K."/>
            <person name="Andreopoulos B."/>
            <person name="Lipzen A."/>
            <person name="Chen C."/>
            <person name="Yanf M."/>
            <person name="Daum C."/>
            <person name="Ng V."/>
            <person name="Clum A."/>
            <person name="Ohm R."/>
            <person name="Martin F."/>
            <person name="Silar P."/>
            <person name="Natvig D."/>
            <person name="Lalanne C."/>
            <person name="Gautier V."/>
            <person name="Ament-Velasquez S.L."/>
            <person name="Kruys A."/>
            <person name="Hutchinson M.I."/>
            <person name="Powell A.J."/>
            <person name="Barry K."/>
            <person name="Miller A.N."/>
            <person name="Grigoriev I.V."/>
            <person name="Debuchy R."/>
            <person name="Gladieux P."/>
            <person name="Thoren M.H."/>
            <person name="Johannesson H."/>
        </authorList>
    </citation>
    <scope>NUCLEOTIDE SEQUENCE</scope>
    <source>
        <strain evidence="2">PSN293</strain>
    </source>
</reference>
<organism evidence="2 3">
    <name type="scientific">Rhypophila decipiens</name>
    <dbReference type="NCBI Taxonomy" id="261697"/>
    <lineage>
        <taxon>Eukaryota</taxon>
        <taxon>Fungi</taxon>
        <taxon>Dikarya</taxon>
        <taxon>Ascomycota</taxon>
        <taxon>Pezizomycotina</taxon>
        <taxon>Sordariomycetes</taxon>
        <taxon>Sordariomycetidae</taxon>
        <taxon>Sordariales</taxon>
        <taxon>Naviculisporaceae</taxon>
        <taxon>Rhypophila</taxon>
    </lineage>
</organism>
<protein>
    <submittedName>
        <fullName evidence="2">Uncharacterized protein</fullName>
    </submittedName>
</protein>
<evidence type="ECO:0000256" key="1">
    <source>
        <dbReference type="SAM" id="SignalP"/>
    </source>
</evidence>